<gene>
    <name evidence="2" type="ORF">SAMN05444851_1452</name>
</gene>
<feature type="transmembrane region" description="Helical" evidence="1">
    <location>
        <begin position="20"/>
        <end position="41"/>
    </location>
</feature>
<dbReference type="STRING" id="1173584.SAMN05444851_1452"/>
<dbReference type="Pfam" id="PF13801">
    <property type="entry name" value="Metal_resist"/>
    <property type="match status" value="1"/>
</dbReference>
<keyword evidence="3" id="KW-1185">Reference proteome</keyword>
<sequence length="170" mass="19097">MSTPTLPPTDQADAGRRKWLRVLLAVSLTLNLLVFGLVIGAKWGDHRNQGFEPRGPNRAAIRDLGFAPLAGALDRSDRREIGKTLRDRSGSFADNRKALEAEFQSMLSALRAEPFDPDVLLSTMNQQSERLRQRGELARTVLVDRIGKMTMSERLEFADRIEKSVRKRAP</sequence>
<organism evidence="2 3">
    <name type="scientific">Aliiroseovarius sediminilitoris</name>
    <dbReference type="NCBI Taxonomy" id="1173584"/>
    <lineage>
        <taxon>Bacteria</taxon>
        <taxon>Pseudomonadati</taxon>
        <taxon>Pseudomonadota</taxon>
        <taxon>Alphaproteobacteria</taxon>
        <taxon>Rhodobacterales</taxon>
        <taxon>Paracoccaceae</taxon>
        <taxon>Aliiroseovarius</taxon>
    </lineage>
</organism>
<evidence type="ECO:0000313" key="3">
    <source>
        <dbReference type="Proteomes" id="UP000199650"/>
    </source>
</evidence>
<reference evidence="2 3" key="1">
    <citation type="submission" date="2016-10" db="EMBL/GenBank/DDBJ databases">
        <authorList>
            <person name="de Groot N.N."/>
        </authorList>
    </citation>
    <scope>NUCLEOTIDE SEQUENCE [LARGE SCALE GENOMIC DNA]</scope>
    <source>
        <strain evidence="2 3">DSM 29439</strain>
    </source>
</reference>
<protein>
    <submittedName>
        <fullName evidence="2">Heavy-metal resistance</fullName>
    </submittedName>
</protein>
<keyword evidence="1" id="KW-0472">Membrane</keyword>
<dbReference type="RefSeq" id="WP_091429463.1">
    <property type="nucleotide sequence ID" value="NZ_FOJB01000001.1"/>
</dbReference>
<dbReference type="InterPro" id="IPR025961">
    <property type="entry name" value="Metal_resist"/>
</dbReference>
<evidence type="ECO:0000313" key="2">
    <source>
        <dbReference type="EMBL" id="SEW10866.1"/>
    </source>
</evidence>
<proteinExistence type="predicted"/>
<dbReference type="OrthoDB" id="7876971at2"/>
<dbReference type="EMBL" id="FOJB01000001">
    <property type="protein sequence ID" value="SEW10866.1"/>
    <property type="molecule type" value="Genomic_DNA"/>
</dbReference>
<keyword evidence="1" id="KW-0812">Transmembrane</keyword>
<keyword evidence="1" id="KW-1133">Transmembrane helix</keyword>
<accession>A0A1I0P9T5</accession>
<dbReference type="AlphaFoldDB" id="A0A1I0P9T5"/>
<evidence type="ECO:0000256" key="1">
    <source>
        <dbReference type="SAM" id="Phobius"/>
    </source>
</evidence>
<name>A0A1I0P9T5_9RHOB</name>
<dbReference type="Proteomes" id="UP000199650">
    <property type="component" value="Unassembled WGS sequence"/>
</dbReference>